<evidence type="ECO:0000313" key="2">
    <source>
        <dbReference type="EMBL" id="MFF0546823.1"/>
    </source>
</evidence>
<feature type="region of interest" description="Disordered" evidence="1">
    <location>
        <begin position="300"/>
        <end position="325"/>
    </location>
</feature>
<organism evidence="2 3">
    <name type="scientific">Nocardia thailandica</name>
    <dbReference type="NCBI Taxonomy" id="257275"/>
    <lineage>
        <taxon>Bacteria</taxon>
        <taxon>Bacillati</taxon>
        <taxon>Actinomycetota</taxon>
        <taxon>Actinomycetes</taxon>
        <taxon>Mycobacteriales</taxon>
        <taxon>Nocardiaceae</taxon>
        <taxon>Nocardia</taxon>
    </lineage>
</organism>
<keyword evidence="3" id="KW-1185">Reference proteome</keyword>
<dbReference type="Proteomes" id="UP001601444">
    <property type="component" value="Unassembled WGS sequence"/>
</dbReference>
<dbReference type="RefSeq" id="WP_387703018.1">
    <property type="nucleotide sequence ID" value="NZ_JBIAMX010000027.1"/>
</dbReference>
<evidence type="ECO:0000313" key="3">
    <source>
        <dbReference type="Proteomes" id="UP001601444"/>
    </source>
</evidence>
<gene>
    <name evidence="2" type="ORF">ACFYTF_28705</name>
</gene>
<dbReference type="Pfam" id="PF18937">
    <property type="entry name" value="DUF5685"/>
    <property type="match status" value="1"/>
</dbReference>
<comment type="caution">
    <text evidence="2">The sequence shown here is derived from an EMBL/GenBank/DDBJ whole genome shotgun (WGS) entry which is preliminary data.</text>
</comment>
<dbReference type="EMBL" id="JBIAMX010000027">
    <property type="protein sequence ID" value="MFF0546823.1"/>
    <property type="molecule type" value="Genomic_DNA"/>
</dbReference>
<sequence length="394" mass="41576">MFGVLRPCAHSAEKYGIDPGRWQAHMCGLCLGLRDGHGQFARAATNTDAVVLSILTEAQLGAGSRGTAGPCALRGLRRAQVATADSPGVRLAATASLLLGAAKIRDHIDDGDTNRLARRPLRGVSDRWAARARAEAAAIDLDVDPLLAAIATQHELEARAAHGDATDPVTLDELTGPTRTCTGALFGHTARLAGRPENITHLTVIGREVGRIAHLADAIEDFERDSARGRFNPLAATGTGMPRAYDLVRESESRIRAAAAEAGIDRVPAVRWALLDPLAGLLHRLARGLGLAVRHACRTKAEAPQAHTPYQFPTPPRHRPPRRPGPLKATGLILGVYCTGVACCVDHTSPCSGEQKDAWIKNCDCDSCCEGCDCCSGCGDCGDGCDCCSCDCSC</sequence>
<accession>A0ABW6PXE8</accession>
<reference evidence="2 3" key="1">
    <citation type="submission" date="2024-10" db="EMBL/GenBank/DDBJ databases">
        <title>The Natural Products Discovery Center: Release of the First 8490 Sequenced Strains for Exploring Actinobacteria Biosynthetic Diversity.</title>
        <authorList>
            <person name="Kalkreuter E."/>
            <person name="Kautsar S.A."/>
            <person name="Yang D."/>
            <person name="Bader C.D."/>
            <person name="Teijaro C.N."/>
            <person name="Fluegel L."/>
            <person name="Davis C.M."/>
            <person name="Simpson J.R."/>
            <person name="Lauterbach L."/>
            <person name="Steele A.D."/>
            <person name="Gui C."/>
            <person name="Meng S."/>
            <person name="Li G."/>
            <person name="Viehrig K."/>
            <person name="Ye F."/>
            <person name="Su P."/>
            <person name="Kiefer A.F."/>
            <person name="Nichols A."/>
            <person name="Cepeda A.J."/>
            <person name="Yan W."/>
            <person name="Fan B."/>
            <person name="Jiang Y."/>
            <person name="Adhikari A."/>
            <person name="Zheng C.-J."/>
            <person name="Schuster L."/>
            <person name="Cowan T.M."/>
            <person name="Smanski M.J."/>
            <person name="Chevrette M.G."/>
            <person name="De Carvalho L.P.S."/>
            <person name="Shen B."/>
        </authorList>
    </citation>
    <scope>NUCLEOTIDE SEQUENCE [LARGE SCALE GENOMIC DNA]</scope>
    <source>
        <strain evidence="2 3">NPDC004045</strain>
    </source>
</reference>
<dbReference type="InterPro" id="IPR043740">
    <property type="entry name" value="DUF5685"/>
</dbReference>
<proteinExistence type="predicted"/>
<evidence type="ECO:0000256" key="1">
    <source>
        <dbReference type="SAM" id="MobiDB-lite"/>
    </source>
</evidence>
<protein>
    <submittedName>
        <fullName evidence="2">DUF5685 family protein</fullName>
    </submittedName>
</protein>
<name>A0ABW6PXE8_9NOCA</name>